<keyword evidence="1" id="KW-0472">Membrane</keyword>
<keyword evidence="1" id="KW-1133">Transmembrane helix</keyword>
<protein>
    <submittedName>
        <fullName evidence="2">VC0807 family protein</fullName>
    </submittedName>
</protein>
<dbReference type="RefSeq" id="WP_379525316.1">
    <property type="nucleotide sequence ID" value="NZ_JBHSPA010000136.1"/>
</dbReference>
<proteinExistence type="predicted"/>
<feature type="transmembrane region" description="Helical" evidence="1">
    <location>
        <begin position="38"/>
        <end position="59"/>
    </location>
</feature>
<accession>A0ABW1DD59</accession>
<feature type="transmembrane region" description="Helical" evidence="1">
    <location>
        <begin position="91"/>
        <end position="111"/>
    </location>
</feature>
<keyword evidence="1" id="KW-0812">Transmembrane</keyword>
<dbReference type="NCBIfam" id="NF041646">
    <property type="entry name" value="VC0807_fam"/>
    <property type="match status" value="1"/>
</dbReference>
<feature type="transmembrane region" description="Helical" evidence="1">
    <location>
        <begin position="66"/>
        <end position="85"/>
    </location>
</feature>
<sequence>MTSVSSAAGGRRAMFGVLVLEVIGPLAIFYGLRAAGVGQFPALLAGGVLPAARAVYGIVKERRINGIALFVLGTMSLTVAMSFVTGSPRALLVRNGWGTAALALWLLLSLLRSQPFLYEARIVMPPDQQAAWERSWARFPAFRQVMRRITAIWAAAFAVDAVIRVLMALTLPIDLVPALDDGLLVVTLVALVAVQRLYGRRYLREHGLGRRGAEIYRLSDEERA</sequence>
<feature type="transmembrane region" description="Helical" evidence="1">
    <location>
        <begin position="12"/>
        <end position="32"/>
    </location>
</feature>
<evidence type="ECO:0000313" key="3">
    <source>
        <dbReference type="Proteomes" id="UP001596058"/>
    </source>
</evidence>
<comment type="caution">
    <text evidence="2">The sequence shown here is derived from an EMBL/GenBank/DDBJ whole genome shotgun (WGS) entry which is preliminary data.</text>
</comment>
<dbReference type="EMBL" id="JBHSPA010000136">
    <property type="protein sequence ID" value="MFC5835909.1"/>
    <property type="molecule type" value="Genomic_DNA"/>
</dbReference>
<organism evidence="2 3">
    <name type="scientific">Nonomuraea insulae</name>
    <dbReference type="NCBI Taxonomy" id="1616787"/>
    <lineage>
        <taxon>Bacteria</taxon>
        <taxon>Bacillati</taxon>
        <taxon>Actinomycetota</taxon>
        <taxon>Actinomycetes</taxon>
        <taxon>Streptosporangiales</taxon>
        <taxon>Streptosporangiaceae</taxon>
        <taxon>Nonomuraea</taxon>
    </lineage>
</organism>
<feature type="transmembrane region" description="Helical" evidence="1">
    <location>
        <begin position="149"/>
        <end position="169"/>
    </location>
</feature>
<keyword evidence="3" id="KW-1185">Reference proteome</keyword>
<gene>
    <name evidence="2" type="ORF">ACFPZ3_69870</name>
</gene>
<feature type="transmembrane region" description="Helical" evidence="1">
    <location>
        <begin position="175"/>
        <end position="194"/>
    </location>
</feature>
<evidence type="ECO:0000256" key="1">
    <source>
        <dbReference type="SAM" id="Phobius"/>
    </source>
</evidence>
<name>A0ABW1DD59_9ACTN</name>
<reference evidence="3" key="1">
    <citation type="journal article" date="2019" name="Int. J. Syst. Evol. Microbiol.">
        <title>The Global Catalogue of Microorganisms (GCM) 10K type strain sequencing project: providing services to taxonomists for standard genome sequencing and annotation.</title>
        <authorList>
            <consortium name="The Broad Institute Genomics Platform"/>
            <consortium name="The Broad Institute Genome Sequencing Center for Infectious Disease"/>
            <person name="Wu L."/>
            <person name="Ma J."/>
        </authorList>
    </citation>
    <scope>NUCLEOTIDE SEQUENCE [LARGE SCALE GENOMIC DNA]</scope>
    <source>
        <strain evidence="3">CCUG 53903</strain>
    </source>
</reference>
<evidence type="ECO:0000313" key="2">
    <source>
        <dbReference type="EMBL" id="MFC5835909.1"/>
    </source>
</evidence>
<dbReference type="Proteomes" id="UP001596058">
    <property type="component" value="Unassembled WGS sequence"/>
</dbReference>